<dbReference type="SUPFAM" id="SSF75005">
    <property type="entry name" value="Arabinanase/levansucrase/invertase"/>
    <property type="match status" value="1"/>
</dbReference>
<dbReference type="PANTHER" id="PTHR43101:SF1">
    <property type="entry name" value="BETA-FRUCTOSIDASE"/>
    <property type="match status" value="1"/>
</dbReference>
<dbReference type="EMBL" id="JAJEQW010000012">
    <property type="protein sequence ID" value="MCC2242862.1"/>
    <property type="molecule type" value="Genomic_DNA"/>
</dbReference>
<dbReference type="InterPro" id="IPR001362">
    <property type="entry name" value="Glyco_hydro_32"/>
</dbReference>
<comment type="caution">
    <text evidence="6">The sequence shown here is derived from an EMBL/GenBank/DDBJ whole genome shotgun (WGS) entry which is preliminary data.</text>
</comment>
<dbReference type="PANTHER" id="PTHR43101">
    <property type="entry name" value="BETA-FRUCTOSIDASE"/>
    <property type="match status" value="1"/>
</dbReference>
<evidence type="ECO:0000313" key="7">
    <source>
        <dbReference type="Proteomes" id="UP001198893"/>
    </source>
</evidence>
<evidence type="ECO:0000256" key="1">
    <source>
        <dbReference type="ARBA" id="ARBA00009902"/>
    </source>
</evidence>
<sequence length="486" mass="56733">MKKLLYRPKDAWVGDLIPYYENGTFYGYYLHDPRIRDKEYAEETTWHLVTTKDFVNVEYKGEAIKRGGDDKPNKNAYTGSVIKDKENLYHAFFTAYNEDIKINGKSVQSVMQAVGTDLEHLNTVEEFLFVSDGKQYEEFDWRDPFVYWNEEDECYDMLLASRIKGGGELRGGCIALCKSKDLKQWTYEKPFYAPGMYITMECPEIFKMGNYWYLVFSTFSDQFTTHYRISKSPNGPWEIPEDDVFDTRSDYAIKTASDGQRRFAFGWIASKYGNKDFGPWEWGGTMVFHELIQNPEDGTLKVRVIPGVKEFYDEVQDLKPAAGYNSRITKTEKGIHVISDTLGSGVYEIPEDCFSIEMDVCVKRGHEFGIALHVDSEMEKGYFLRMNQRKKEVAWDMWPRSEKGIYQWQIKGDIPYQIETSRRLPDADEYHLLIIREDDICIVYINDEIVLSTRMYDHKGGYAGVYVVQGEVELNNFVIKTRKERD</sequence>
<accession>A0AAW4WK91</accession>
<dbReference type="SMART" id="SM00640">
    <property type="entry name" value="Glyco_32"/>
    <property type="match status" value="1"/>
</dbReference>
<dbReference type="InterPro" id="IPR023296">
    <property type="entry name" value="Glyco_hydro_beta-prop_sf"/>
</dbReference>
<reference evidence="6" key="1">
    <citation type="submission" date="2021-10" db="EMBL/GenBank/DDBJ databases">
        <title>Anaerobic single-cell dispensing facilitates the cultivation of human gut bacteria.</title>
        <authorList>
            <person name="Afrizal A."/>
        </authorList>
    </citation>
    <scope>NUCLEOTIDE SEQUENCE</scope>
    <source>
        <strain evidence="6">CLA-AA-H204</strain>
    </source>
</reference>
<dbReference type="GO" id="GO:0005975">
    <property type="term" value="P:carbohydrate metabolic process"/>
    <property type="evidence" value="ECO:0007669"/>
    <property type="project" value="InterPro"/>
</dbReference>
<dbReference type="GO" id="GO:0004564">
    <property type="term" value="F:beta-fructofuranosidase activity"/>
    <property type="evidence" value="ECO:0007669"/>
    <property type="project" value="UniProtKB-EC"/>
</dbReference>
<keyword evidence="3" id="KW-0378">Hydrolase</keyword>
<protein>
    <recommendedName>
        <fullName evidence="2">beta-fructofuranosidase</fullName>
        <ecNumber evidence="2">3.2.1.26</ecNumber>
    </recommendedName>
</protein>
<dbReference type="Gene3D" id="2.115.10.20">
    <property type="entry name" value="Glycosyl hydrolase domain, family 43"/>
    <property type="match status" value="1"/>
</dbReference>
<proteinExistence type="inferred from homology"/>
<dbReference type="InterPro" id="IPR051214">
    <property type="entry name" value="GH32_Enzymes"/>
</dbReference>
<evidence type="ECO:0000313" key="6">
    <source>
        <dbReference type="EMBL" id="MCC2242862.1"/>
    </source>
</evidence>
<dbReference type="Proteomes" id="UP001198893">
    <property type="component" value="Unassembled WGS sequence"/>
</dbReference>
<dbReference type="EC" id="3.2.1.26" evidence="2"/>
<dbReference type="InterPro" id="IPR013148">
    <property type="entry name" value="Glyco_hydro_32_N"/>
</dbReference>
<evidence type="ECO:0000256" key="2">
    <source>
        <dbReference type="ARBA" id="ARBA00012758"/>
    </source>
</evidence>
<evidence type="ECO:0000259" key="5">
    <source>
        <dbReference type="Pfam" id="PF00251"/>
    </source>
</evidence>
<organism evidence="6 7">
    <name type="scientific">Roseburia amylophila</name>
    <dbReference type="NCBI Taxonomy" id="2981794"/>
    <lineage>
        <taxon>Bacteria</taxon>
        <taxon>Bacillati</taxon>
        <taxon>Bacillota</taxon>
        <taxon>Clostridia</taxon>
        <taxon>Lachnospirales</taxon>
        <taxon>Lachnospiraceae</taxon>
        <taxon>Roseburia</taxon>
    </lineage>
</organism>
<keyword evidence="4" id="KW-0326">Glycosidase</keyword>
<dbReference type="RefSeq" id="WP_022242527.1">
    <property type="nucleotide sequence ID" value="NZ_JAJEQW010000012.1"/>
</dbReference>
<dbReference type="CDD" id="cd08995">
    <property type="entry name" value="GH32_EcAec43-like"/>
    <property type="match status" value="1"/>
</dbReference>
<dbReference type="Gene3D" id="2.60.120.560">
    <property type="entry name" value="Exo-inulinase, domain 1"/>
    <property type="match status" value="1"/>
</dbReference>
<comment type="similarity">
    <text evidence="1">Belongs to the glycosyl hydrolase 32 family.</text>
</comment>
<name>A0AAW4WK91_9FIRM</name>
<evidence type="ECO:0000256" key="4">
    <source>
        <dbReference type="ARBA" id="ARBA00023295"/>
    </source>
</evidence>
<evidence type="ECO:0000256" key="3">
    <source>
        <dbReference type="ARBA" id="ARBA00022801"/>
    </source>
</evidence>
<feature type="domain" description="Glycosyl hydrolase family 32 N-terminal" evidence="5">
    <location>
        <begin position="8"/>
        <end position="287"/>
    </location>
</feature>
<dbReference type="AlphaFoldDB" id="A0AAW4WK91"/>
<gene>
    <name evidence="6" type="ORF">LKD47_11180</name>
</gene>
<dbReference type="Pfam" id="PF00251">
    <property type="entry name" value="Glyco_hydro_32N"/>
    <property type="match status" value="1"/>
</dbReference>